<dbReference type="SMART" id="SM00342">
    <property type="entry name" value="HTH_ARAC"/>
    <property type="match status" value="1"/>
</dbReference>
<evidence type="ECO:0000256" key="2">
    <source>
        <dbReference type="ARBA" id="ARBA00023125"/>
    </source>
</evidence>
<proteinExistence type="predicted"/>
<name>A0A9X3HSU3_9VIBR</name>
<reference evidence="5" key="1">
    <citation type="submission" date="2022-02" db="EMBL/GenBank/DDBJ databases">
        <title>Vibrio sp. nov., a new bacterium isolated from Bohai sea, China.</title>
        <authorList>
            <person name="Yuan Y."/>
        </authorList>
    </citation>
    <scope>NUCLEOTIDE SEQUENCE</scope>
    <source>
        <strain evidence="5">DBSS07</strain>
    </source>
</reference>
<dbReference type="Gene3D" id="1.10.10.60">
    <property type="entry name" value="Homeodomain-like"/>
    <property type="match status" value="2"/>
</dbReference>
<keyword evidence="2" id="KW-0238">DNA-binding</keyword>
<dbReference type="Pfam" id="PF12833">
    <property type="entry name" value="HTH_18"/>
    <property type="match status" value="1"/>
</dbReference>
<sequence>MDVLHAGHWIGLSVSYLPKDTLFSIEKYFHVIESGHDISIVSEANVQFCFFFLDIDNNYPLLLSAVKLCQNLNKSLIILYKHKVNPEILELDTVYDSFQLNGQDIDPWLQELSKNIHYKFSDHQSIMDIHKKEPYLSENKISKDLLEVLRYIEGNISKSIREEDIADYCHYSVTYFSKVFHKAIGISFRDYLMSKRIALAKKMLLADKKTKIAFVAYQCGYNDVSYFSRIFKKKTGFSPGTFRRIN</sequence>
<gene>
    <name evidence="5" type="ORF">MD483_12075</name>
</gene>
<evidence type="ECO:0000313" key="6">
    <source>
        <dbReference type="Proteomes" id="UP001155586"/>
    </source>
</evidence>
<keyword evidence="1" id="KW-0805">Transcription regulation</keyword>
<accession>A0A9X3HSU3</accession>
<feature type="domain" description="HTH araC/xylS-type" evidence="4">
    <location>
        <begin position="146"/>
        <end position="245"/>
    </location>
</feature>
<dbReference type="PANTHER" id="PTHR43280">
    <property type="entry name" value="ARAC-FAMILY TRANSCRIPTIONAL REGULATOR"/>
    <property type="match status" value="1"/>
</dbReference>
<evidence type="ECO:0000256" key="3">
    <source>
        <dbReference type="ARBA" id="ARBA00023163"/>
    </source>
</evidence>
<dbReference type="InterPro" id="IPR018060">
    <property type="entry name" value="HTH_AraC"/>
</dbReference>
<dbReference type="GO" id="GO:0003700">
    <property type="term" value="F:DNA-binding transcription factor activity"/>
    <property type="evidence" value="ECO:0007669"/>
    <property type="project" value="InterPro"/>
</dbReference>
<dbReference type="EMBL" id="JAKRRX010000063">
    <property type="protein sequence ID" value="MCW8334557.1"/>
    <property type="molecule type" value="Genomic_DNA"/>
</dbReference>
<dbReference type="Proteomes" id="UP001155586">
    <property type="component" value="Unassembled WGS sequence"/>
</dbReference>
<dbReference type="SUPFAM" id="SSF46689">
    <property type="entry name" value="Homeodomain-like"/>
    <property type="match status" value="2"/>
</dbReference>
<dbReference type="PROSITE" id="PS00041">
    <property type="entry name" value="HTH_ARAC_FAMILY_1"/>
    <property type="match status" value="1"/>
</dbReference>
<dbReference type="PANTHER" id="PTHR43280:SF2">
    <property type="entry name" value="HTH-TYPE TRANSCRIPTIONAL REGULATOR EXSA"/>
    <property type="match status" value="1"/>
</dbReference>
<keyword evidence="3" id="KW-0804">Transcription</keyword>
<dbReference type="PRINTS" id="PR00032">
    <property type="entry name" value="HTHARAC"/>
</dbReference>
<dbReference type="InterPro" id="IPR020449">
    <property type="entry name" value="Tscrpt_reg_AraC-type_HTH"/>
</dbReference>
<dbReference type="InterPro" id="IPR009057">
    <property type="entry name" value="Homeodomain-like_sf"/>
</dbReference>
<dbReference type="PROSITE" id="PS01124">
    <property type="entry name" value="HTH_ARAC_FAMILY_2"/>
    <property type="match status" value="1"/>
</dbReference>
<keyword evidence="6" id="KW-1185">Reference proteome</keyword>
<dbReference type="AlphaFoldDB" id="A0A9X3HSU3"/>
<dbReference type="InterPro" id="IPR018062">
    <property type="entry name" value="HTH_AraC-typ_CS"/>
</dbReference>
<evidence type="ECO:0000259" key="4">
    <source>
        <dbReference type="PROSITE" id="PS01124"/>
    </source>
</evidence>
<evidence type="ECO:0000256" key="1">
    <source>
        <dbReference type="ARBA" id="ARBA00023015"/>
    </source>
</evidence>
<protein>
    <submittedName>
        <fullName evidence="5">AraC family transcriptional regulator</fullName>
    </submittedName>
</protein>
<dbReference type="GO" id="GO:0043565">
    <property type="term" value="F:sequence-specific DNA binding"/>
    <property type="evidence" value="ECO:0007669"/>
    <property type="project" value="InterPro"/>
</dbReference>
<organism evidence="5 6">
    <name type="scientific">Vibrio paucivorans</name>
    <dbReference type="NCBI Taxonomy" id="2829489"/>
    <lineage>
        <taxon>Bacteria</taxon>
        <taxon>Pseudomonadati</taxon>
        <taxon>Pseudomonadota</taxon>
        <taxon>Gammaproteobacteria</taxon>
        <taxon>Vibrionales</taxon>
        <taxon>Vibrionaceae</taxon>
        <taxon>Vibrio</taxon>
    </lineage>
</organism>
<evidence type="ECO:0000313" key="5">
    <source>
        <dbReference type="EMBL" id="MCW8334557.1"/>
    </source>
</evidence>
<comment type="caution">
    <text evidence="5">The sequence shown here is derived from an EMBL/GenBank/DDBJ whole genome shotgun (WGS) entry which is preliminary data.</text>
</comment>
<dbReference type="RefSeq" id="WP_265687940.1">
    <property type="nucleotide sequence ID" value="NZ_JAKRRX010000063.1"/>
</dbReference>